<dbReference type="EMBL" id="SHMB01000001">
    <property type="protein sequence ID" value="TAA32900.1"/>
    <property type="molecule type" value="Genomic_DNA"/>
</dbReference>
<dbReference type="CDD" id="cd01392">
    <property type="entry name" value="HTH_LacI"/>
    <property type="match status" value="1"/>
</dbReference>
<reference evidence="5 6" key="1">
    <citation type="submission" date="2019-02" db="EMBL/GenBank/DDBJ databases">
        <title>WGS of Pseudoxanthomonas species novum from clinical isolates.</title>
        <authorList>
            <person name="Bernier A.-M."/>
            <person name="Bernard K."/>
            <person name="Vachon A."/>
        </authorList>
    </citation>
    <scope>NUCLEOTIDE SEQUENCE [LARGE SCALE GENOMIC DNA]</scope>
    <source>
        <strain evidence="5 6">NML171202</strain>
    </source>
</reference>
<evidence type="ECO:0000256" key="3">
    <source>
        <dbReference type="ARBA" id="ARBA00023163"/>
    </source>
</evidence>
<protein>
    <submittedName>
        <fullName evidence="5">LacI family DNA-binding transcriptional regulator</fullName>
    </submittedName>
</protein>
<dbReference type="InterPro" id="IPR028082">
    <property type="entry name" value="Peripla_BP_I"/>
</dbReference>
<comment type="caution">
    <text evidence="5">The sequence shown here is derived from an EMBL/GenBank/DDBJ whole genome shotgun (WGS) entry which is preliminary data.</text>
</comment>
<name>A0A4Q8LQR2_9GAMM</name>
<evidence type="ECO:0000259" key="4">
    <source>
        <dbReference type="PROSITE" id="PS50932"/>
    </source>
</evidence>
<dbReference type="AlphaFoldDB" id="A0A4Q8LQR2"/>
<keyword evidence="1" id="KW-0805">Transcription regulation</keyword>
<dbReference type="GO" id="GO:0000976">
    <property type="term" value="F:transcription cis-regulatory region binding"/>
    <property type="evidence" value="ECO:0007669"/>
    <property type="project" value="TreeGrafter"/>
</dbReference>
<dbReference type="Pfam" id="PF13377">
    <property type="entry name" value="Peripla_BP_3"/>
    <property type="match status" value="1"/>
</dbReference>
<accession>A0A4Q8LQR2</accession>
<dbReference type="Proteomes" id="UP000291286">
    <property type="component" value="Unassembled WGS sequence"/>
</dbReference>
<dbReference type="CDD" id="cd01545">
    <property type="entry name" value="PBP1_SalR"/>
    <property type="match status" value="1"/>
</dbReference>
<dbReference type="SMART" id="SM00354">
    <property type="entry name" value="HTH_LACI"/>
    <property type="match status" value="1"/>
</dbReference>
<sequence length="350" mass="37867">MGGPAARVTINDVARASGTSKKTVSRVLNDEPNVREMVRARVLAAIAELGYHPLASARSLATNRSFTVMLLYDNLSPSYIMEVQAGVLQACQAQDYSMMVQPLAYPAPELVERVQHLLSRHRPDGLILTPPLTDHPQLLAHLRATGLPFASIAPGDPQGCIGVMLREREAAAEMVDHLVALGHRRIAHIIGDPRHGAGVWRLAGFRDGMQRAGLEERADYMVQGRFSFESGVAAARRLLALADRPSAIFAADDDMATGAIWAAAEAGVSVPRELSICGFDDTNIATQIWPPLTTIHQPVREMGQCATDQLLLHIQGREGASMVEVGYQMRLRASTAPPPDAPGSDPRSRQ</sequence>
<dbReference type="InterPro" id="IPR046335">
    <property type="entry name" value="LacI/GalR-like_sensor"/>
</dbReference>
<evidence type="ECO:0000256" key="1">
    <source>
        <dbReference type="ARBA" id="ARBA00023015"/>
    </source>
</evidence>
<dbReference type="PROSITE" id="PS50932">
    <property type="entry name" value="HTH_LACI_2"/>
    <property type="match status" value="1"/>
</dbReference>
<dbReference type="SUPFAM" id="SSF47413">
    <property type="entry name" value="lambda repressor-like DNA-binding domains"/>
    <property type="match status" value="1"/>
</dbReference>
<keyword evidence="2 5" id="KW-0238">DNA-binding</keyword>
<gene>
    <name evidence="5" type="ORF">EA661_01050</name>
</gene>
<dbReference type="PANTHER" id="PTHR30146:SF153">
    <property type="entry name" value="LACTOSE OPERON REPRESSOR"/>
    <property type="match status" value="1"/>
</dbReference>
<dbReference type="SUPFAM" id="SSF53822">
    <property type="entry name" value="Periplasmic binding protein-like I"/>
    <property type="match status" value="1"/>
</dbReference>
<dbReference type="Gene3D" id="1.10.260.40">
    <property type="entry name" value="lambda repressor-like DNA-binding domains"/>
    <property type="match status" value="1"/>
</dbReference>
<dbReference type="RefSeq" id="WP_130514876.1">
    <property type="nucleotide sequence ID" value="NZ_SHMA01000001.1"/>
</dbReference>
<keyword evidence="3" id="KW-0804">Transcription</keyword>
<dbReference type="Pfam" id="PF00356">
    <property type="entry name" value="LacI"/>
    <property type="match status" value="1"/>
</dbReference>
<feature type="domain" description="HTH lacI-type" evidence="4">
    <location>
        <begin position="8"/>
        <end position="62"/>
    </location>
</feature>
<dbReference type="PANTHER" id="PTHR30146">
    <property type="entry name" value="LACI-RELATED TRANSCRIPTIONAL REPRESSOR"/>
    <property type="match status" value="1"/>
</dbReference>
<proteinExistence type="predicted"/>
<evidence type="ECO:0000313" key="6">
    <source>
        <dbReference type="Proteomes" id="UP000291286"/>
    </source>
</evidence>
<dbReference type="InterPro" id="IPR010982">
    <property type="entry name" value="Lambda_DNA-bd_dom_sf"/>
</dbReference>
<dbReference type="Gene3D" id="3.40.50.2300">
    <property type="match status" value="2"/>
</dbReference>
<evidence type="ECO:0000256" key="2">
    <source>
        <dbReference type="ARBA" id="ARBA00023125"/>
    </source>
</evidence>
<evidence type="ECO:0000313" key="5">
    <source>
        <dbReference type="EMBL" id="TAA32900.1"/>
    </source>
</evidence>
<organism evidence="5 6">
    <name type="scientific">Pseudoxanthomonas winnipegensis</name>
    <dbReference type="NCBI Taxonomy" id="2480810"/>
    <lineage>
        <taxon>Bacteria</taxon>
        <taxon>Pseudomonadati</taxon>
        <taxon>Pseudomonadota</taxon>
        <taxon>Gammaproteobacteria</taxon>
        <taxon>Lysobacterales</taxon>
        <taxon>Lysobacteraceae</taxon>
        <taxon>Pseudoxanthomonas</taxon>
    </lineage>
</organism>
<dbReference type="InterPro" id="IPR000843">
    <property type="entry name" value="HTH_LacI"/>
</dbReference>
<dbReference type="GO" id="GO:0003700">
    <property type="term" value="F:DNA-binding transcription factor activity"/>
    <property type="evidence" value="ECO:0007669"/>
    <property type="project" value="TreeGrafter"/>
</dbReference>